<feature type="coiled-coil region" evidence="1">
    <location>
        <begin position="38"/>
        <end position="107"/>
    </location>
</feature>
<evidence type="ECO:0000313" key="3">
    <source>
        <dbReference type="Proteomes" id="UP000785679"/>
    </source>
</evidence>
<organism evidence="2 3">
    <name type="scientific">Halteria grandinella</name>
    <dbReference type="NCBI Taxonomy" id="5974"/>
    <lineage>
        <taxon>Eukaryota</taxon>
        <taxon>Sar</taxon>
        <taxon>Alveolata</taxon>
        <taxon>Ciliophora</taxon>
        <taxon>Intramacronucleata</taxon>
        <taxon>Spirotrichea</taxon>
        <taxon>Stichotrichia</taxon>
        <taxon>Sporadotrichida</taxon>
        <taxon>Halteriidae</taxon>
        <taxon>Halteria</taxon>
    </lineage>
</organism>
<evidence type="ECO:0000256" key="1">
    <source>
        <dbReference type="SAM" id="Coils"/>
    </source>
</evidence>
<dbReference type="AlphaFoldDB" id="A0A8J8NQE0"/>
<gene>
    <name evidence="2" type="ORF">FGO68_gene12093</name>
</gene>
<proteinExistence type="predicted"/>
<accession>A0A8J8NQE0</accession>
<dbReference type="Proteomes" id="UP000785679">
    <property type="component" value="Unassembled WGS sequence"/>
</dbReference>
<keyword evidence="1" id="KW-0175">Coiled coil</keyword>
<dbReference type="EMBL" id="RRYP01009300">
    <property type="protein sequence ID" value="TNV79153.1"/>
    <property type="molecule type" value="Genomic_DNA"/>
</dbReference>
<comment type="caution">
    <text evidence="2">The sequence shown here is derived from an EMBL/GenBank/DDBJ whole genome shotgun (WGS) entry which is preliminary data.</text>
</comment>
<reference evidence="2" key="1">
    <citation type="submission" date="2019-06" db="EMBL/GenBank/DDBJ databases">
        <authorList>
            <person name="Zheng W."/>
        </authorList>
    </citation>
    <scope>NUCLEOTIDE SEQUENCE</scope>
    <source>
        <strain evidence="2">QDHG01</strain>
    </source>
</reference>
<keyword evidence="3" id="KW-1185">Reference proteome</keyword>
<protein>
    <submittedName>
        <fullName evidence="2">Uncharacterized protein</fullName>
    </submittedName>
</protein>
<evidence type="ECO:0000313" key="2">
    <source>
        <dbReference type="EMBL" id="TNV79153.1"/>
    </source>
</evidence>
<sequence>MLKEKTIAYQTLELEHYDLQQKESSLRIQIQTQLLPEIKQKDDEINALRDQFDKVALEKTLLTQEKDQLMEKLLEARQQLILHEADNNRLQQLIIDLNQELSTLREQGPASSNTHSLQLLEFTATIDSERLKLRNLTIENNFYHQTTTIFLTIRKILDKEKDYCYMLAAECERAAESGNDKRVEINEAIKLCREQTAKLDGKLKAILDRARQAQREMQ</sequence>
<name>A0A8J8NQE0_HALGN</name>